<dbReference type="RefSeq" id="XP_009765043.1">
    <property type="nucleotide sequence ID" value="XM_009766741.1"/>
</dbReference>
<keyword evidence="2" id="KW-1185">Reference proteome</keyword>
<proteinExistence type="predicted"/>
<dbReference type="Proteomes" id="UP000189701">
    <property type="component" value="Unplaced"/>
</dbReference>
<reference evidence="2" key="1">
    <citation type="journal article" date="2013" name="Genome Biol.">
        <title>Reference genomes and transcriptomes of Nicotiana sylvestris and Nicotiana tomentosiformis.</title>
        <authorList>
            <person name="Sierro N."/>
            <person name="Battey J.N."/>
            <person name="Ouadi S."/>
            <person name="Bovet L."/>
            <person name="Goepfert S."/>
            <person name="Bakaher N."/>
            <person name="Peitsch M.C."/>
            <person name="Ivanov N.V."/>
        </authorList>
    </citation>
    <scope>NUCLEOTIDE SEQUENCE [LARGE SCALE GENOMIC DNA]</scope>
</reference>
<sequence length="172" mass="19680">MSTQYDFENEQLDVPDLTQLPVDDVLTRDLVDAQSQEDDSAYDNNADESGDGTPFPNEGDGEEEVNVEPELTREHAPSLPIRPRMYEYHGPFYGQNIPYLDNLLSMLDADALTKDADEFRSAMWDESRPMVLAKGMYFPDKARLIRAVKIYSVRECRELMVRESTSEVYKAV</sequence>
<dbReference type="OrthoDB" id="1240807at2759"/>
<dbReference type="KEGG" id="nsy:104216638"/>
<feature type="compositionally biased region" description="Acidic residues" evidence="1">
    <location>
        <begin position="35"/>
        <end position="50"/>
    </location>
</feature>
<evidence type="ECO:0000313" key="3">
    <source>
        <dbReference type="RefSeq" id="XP_009765043.1"/>
    </source>
</evidence>
<dbReference type="AlphaFoldDB" id="A0A1U7VFB0"/>
<organism evidence="2 3">
    <name type="scientific">Nicotiana sylvestris</name>
    <name type="common">Wood tobacco</name>
    <name type="synonym">South American tobacco</name>
    <dbReference type="NCBI Taxonomy" id="4096"/>
    <lineage>
        <taxon>Eukaryota</taxon>
        <taxon>Viridiplantae</taxon>
        <taxon>Streptophyta</taxon>
        <taxon>Embryophyta</taxon>
        <taxon>Tracheophyta</taxon>
        <taxon>Spermatophyta</taxon>
        <taxon>Magnoliopsida</taxon>
        <taxon>eudicotyledons</taxon>
        <taxon>Gunneridae</taxon>
        <taxon>Pentapetalae</taxon>
        <taxon>asterids</taxon>
        <taxon>lamiids</taxon>
        <taxon>Solanales</taxon>
        <taxon>Solanaceae</taxon>
        <taxon>Nicotianoideae</taxon>
        <taxon>Nicotianeae</taxon>
        <taxon>Nicotiana</taxon>
    </lineage>
</organism>
<protein>
    <submittedName>
        <fullName evidence="3">Uncharacterized protein LOC104216638</fullName>
    </submittedName>
</protein>
<name>A0A1U7VFB0_NICSY</name>
<dbReference type="GeneID" id="104216638"/>
<feature type="region of interest" description="Disordered" evidence="1">
    <location>
        <begin position="1"/>
        <end position="20"/>
    </location>
</feature>
<evidence type="ECO:0000313" key="2">
    <source>
        <dbReference type="Proteomes" id="UP000189701"/>
    </source>
</evidence>
<evidence type="ECO:0000256" key="1">
    <source>
        <dbReference type="SAM" id="MobiDB-lite"/>
    </source>
</evidence>
<accession>A0A1U7VFB0</accession>
<gene>
    <name evidence="3" type="primary">LOC104216638</name>
</gene>
<reference evidence="3" key="2">
    <citation type="submission" date="2025-08" db="UniProtKB">
        <authorList>
            <consortium name="RefSeq"/>
        </authorList>
    </citation>
    <scope>IDENTIFICATION</scope>
    <source>
        <tissue evidence="3">Leaf</tissue>
    </source>
</reference>
<feature type="region of interest" description="Disordered" evidence="1">
    <location>
        <begin position="28"/>
        <end position="78"/>
    </location>
</feature>